<evidence type="ECO:0000256" key="3">
    <source>
        <dbReference type="ARBA" id="ARBA00022692"/>
    </source>
</evidence>
<keyword evidence="3 6" id="KW-0812">Transmembrane</keyword>
<dbReference type="InterPro" id="IPR007271">
    <property type="entry name" value="Nuc_sug_transpt"/>
</dbReference>
<keyword evidence="4 6" id="KW-1133">Transmembrane helix</keyword>
<feature type="transmembrane region" description="Helical" evidence="6">
    <location>
        <begin position="55"/>
        <end position="75"/>
    </location>
</feature>
<dbReference type="GO" id="GO:0015165">
    <property type="term" value="F:pyrimidine nucleotide-sugar transmembrane transporter activity"/>
    <property type="evidence" value="ECO:0007669"/>
    <property type="project" value="InterPro"/>
</dbReference>
<evidence type="ECO:0000313" key="7">
    <source>
        <dbReference type="EMBL" id="VEL37562.1"/>
    </source>
</evidence>
<comment type="caution">
    <text evidence="7">The sequence shown here is derived from an EMBL/GenBank/DDBJ whole genome shotgun (WGS) entry which is preliminary data.</text>
</comment>
<keyword evidence="5 6" id="KW-0472">Membrane</keyword>
<keyword evidence="2" id="KW-0762">Sugar transport</keyword>
<dbReference type="GO" id="GO:0000139">
    <property type="term" value="C:Golgi membrane"/>
    <property type="evidence" value="ECO:0007669"/>
    <property type="project" value="InterPro"/>
</dbReference>
<evidence type="ECO:0000256" key="6">
    <source>
        <dbReference type="SAM" id="Phobius"/>
    </source>
</evidence>
<dbReference type="PANTHER" id="PTHR10231">
    <property type="entry name" value="NUCLEOTIDE-SUGAR TRANSMEMBRANE TRANSPORTER"/>
    <property type="match status" value="1"/>
</dbReference>
<dbReference type="NCBIfam" id="TIGR00803">
    <property type="entry name" value="nst"/>
    <property type="match status" value="1"/>
</dbReference>
<evidence type="ECO:0000313" key="8">
    <source>
        <dbReference type="Proteomes" id="UP000784294"/>
    </source>
</evidence>
<feature type="transmembrane region" description="Helical" evidence="6">
    <location>
        <begin position="95"/>
        <end position="115"/>
    </location>
</feature>
<accession>A0A3S5B617</accession>
<dbReference type="Proteomes" id="UP000784294">
    <property type="component" value="Unassembled WGS sequence"/>
</dbReference>
<sequence length="199" mass="21589">MPSSSQLIASSTSLLSKRPESPLLGMSSVVLACMCSGFAGVFFEKLLKETVQSVAMRNIQLSLYGIAVGLIGVFLTDGKVVLDRGFFVGYDWLVWLTIFVQSLGGLLVAAVVRYADNILKGFATSAAIVINFVLSIFIFNFQLSYGFVAGALLLLGLDTIKADTTDYLIDTNHFKSLSEPPAAIAPLTNYARDYHCYFT</sequence>
<gene>
    <name evidence="7" type="ORF">PXEA_LOCUS31002</name>
</gene>
<proteinExistence type="predicted"/>
<dbReference type="AlphaFoldDB" id="A0A3S5B617"/>
<name>A0A3S5B617_9PLAT</name>
<dbReference type="Pfam" id="PF04142">
    <property type="entry name" value="Nuc_sug_transp"/>
    <property type="match status" value="1"/>
</dbReference>
<protein>
    <recommendedName>
        <fullName evidence="9">EamA domain-containing protein</fullName>
    </recommendedName>
</protein>
<evidence type="ECO:0000256" key="4">
    <source>
        <dbReference type="ARBA" id="ARBA00022989"/>
    </source>
</evidence>
<evidence type="ECO:0000256" key="2">
    <source>
        <dbReference type="ARBA" id="ARBA00022597"/>
    </source>
</evidence>
<evidence type="ECO:0008006" key="9">
    <source>
        <dbReference type="Google" id="ProtNLM"/>
    </source>
</evidence>
<feature type="transmembrane region" description="Helical" evidence="6">
    <location>
        <begin position="127"/>
        <end position="155"/>
    </location>
</feature>
<organism evidence="7 8">
    <name type="scientific">Protopolystoma xenopodis</name>
    <dbReference type="NCBI Taxonomy" id="117903"/>
    <lineage>
        <taxon>Eukaryota</taxon>
        <taxon>Metazoa</taxon>
        <taxon>Spiralia</taxon>
        <taxon>Lophotrochozoa</taxon>
        <taxon>Platyhelminthes</taxon>
        <taxon>Monogenea</taxon>
        <taxon>Polyopisthocotylea</taxon>
        <taxon>Polystomatidea</taxon>
        <taxon>Polystomatidae</taxon>
        <taxon>Protopolystoma</taxon>
    </lineage>
</organism>
<dbReference type="OrthoDB" id="408493at2759"/>
<dbReference type="EMBL" id="CAAALY010255368">
    <property type="protein sequence ID" value="VEL37562.1"/>
    <property type="molecule type" value="Genomic_DNA"/>
</dbReference>
<evidence type="ECO:0000256" key="1">
    <source>
        <dbReference type="ARBA" id="ARBA00004141"/>
    </source>
</evidence>
<feature type="transmembrane region" description="Helical" evidence="6">
    <location>
        <begin position="23"/>
        <end position="43"/>
    </location>
</feature>
<comment type="subcellular location">
    <subcellularLocation>
        <location evidence="1">Membrane</location>
        <topology evidence="1">Multi-pass membrane protein</topology>
    </subcellularLocation>
</comment>
<evidence type="ECO:0000256" key="5">
    <source>
        <dbReference type="ARBA" id="ARBA00023136"/>
    </source>
</evidence>
<keyword evidence="8" id="KW-1185">Reference proteome</keyword>
<reference evidence="7" key="1">
    <citation type="submission" date="2018-11" db="EMBL/GenBank/DDBJ databases">
        <authorList>
            <consortium name="Pathogen Informatics"/>
        </authorList>
    </citation>
    <scope>NUCLEOTIDE SEQUENCE</scope>
</reference>
<keyword evidence="2" id="KW-0813">Transport</keyword>